<gene>
    <name evidence="2" type="ORF">GSMUA_195860.1</name>
</gene>
<name>A0A8D7AN79_MUSAM</name>
<accession>A0A8D7AN79</accession>
<feature type="region of interest" description="Disordered" evidence="1">
    <location>
        <begin position="30"/>
        <end position="52"/>
    </location>
</feature>
<sequence length="99" mass="11473">MILEYEHYLKVYVPRRFSFQVREFATHKVSKNDESSKISNTASTQNRFSDPTIRCPQDNKGKIVTETLKQSNNSACCFNCHKTRTLCTSMPIESPSHRK</sequence>
<protein>
    <submittedName>
        <fullName evidence="2">(wild Malaysian banana) hypothetical protein</fullName>
    </submittedName>
</protein>
<proteinExistence type="predicted"/>
<reference evidence="2" key="1">
    <citation type="submission" date="2021-03" db="EMBL/GenBank/DDBJ databases">
        <authorList>
            <consortium name="Genoscope - CEA"/>
            <person name="William W."/>
        </authorList>
    </citation>
    <scope>NUCLEOTIDE SEQUENCE</scope>
    <source>
        <strain evidence="2">Doubled-haploid Pahang</strain>
    </source>
</reference>
<organism evidence="2">
    <name type="scientific">Musa acuminata subsp. malaccensis</name>
    <name type="common">Wild banana</name>
    <name type="synonym">Musa malaccensis</name>
    <dbReference type="NCBI Taxonomy" id="214687"/>
    <lineage>
        <taxon>Eukaryota</taxon>
        <taxon>Viridiplantae</taxon>
        <taxon>Streptophyta</taxon>
        <taxon>Embryophyta</taxon>
        <taxon>Tracheophyta</taxon>
        <taxon>Spermatophyta</taxon>
        <taxon>Magnoliopsida</taxon>
        <taxon>Liliopsida</taxon>
        <taxon>Zingiberales</taxon>
        <taxon>Musaceae</taxon>
        <taxon>Musa</taxon>
    </lineage>
</organism>
<dbReference type="AlphaFoldDB" id="A0A8D7AN79"/>
<feature type="compositionally biased region" description="Polar residues" evidence="1">
    <location>
        <begin position="37"/>
        <end position="49"/>
    </location>
</feature>
<dbReference type="EMBL" id="HG996468">
    <property type="protein sequence ID" value="CAG1850981.1"/>
    <property type="molecule type" value="Genomic_DNA"/>
</dbReference>
<evidence type="ECO:0000313" key="2">
    <source>
        <dbReference type="EMBL" id="CAG1850981.1"/>
    </source>
</evidence>
<evidence type="ECO:0000256" key="1">
    <source>
        <dbReference type="SAM" id="MobiDB-lite"/>
    </source>
</evidence>